<feature type="compositionally biased region" description="Low complexity" evidence="2">
    <location>
        <begin position="149"/>
        <end position="160"/>
    </location>
</feature>
<name>A0A0L7QWT9_9HYME</name>
<feature type="region of interest" description="Disordered" evidence="2">
    <location>
        <begin position="522"/>
        <end position="551"/>
    </location>
</feature>
<keyword evidence="3" id="KW-0732">Signal</keyword>
<dbReference type="AlphaFoldDB" id="A0A0L7QWT9"/>
<feature type="region of interest" description="Disordered" evidence="2">
    <location>
        <begin position="126"/>
        <end position="172"/>
    </location>
</feature>
<reference evidence="4 5" key="1">
    <citation type="submission" date="2015-07" db="EMBL/GenBank/DDBJ databases">
        <title>The genome of Habropoda laboriosa.</title>
        <authorList>
            <person name="Pan H."/>
            <person name="Kapheim K."/>
        </authorList>
    </citation>
    <scope>NUCLEOTIDE SEQUENCE [LARGE SCALE GENOMIC DNA]</scope>
    <source>
        <strain evidence="4">0110345459</strain>
    </source>
</reference>
<evidence type="ECO:0000313" key="4">
    <source>
        <dbReference type="EMBL" id="KOC63004.1"/>
    </source>
</evidence>
<sequence length="1069" mass="125456">MQPGVTVVLATIWLALYANVVGTASLHPSRLTLDQYTPLATHHRQHGVYRRVEGQLDWKDQNPAENQPFDLSIVPRRSITTSATGSQEESFKGKYLEKDSMLRRSGNNAGDDFSPLVEDKQFSNSVGEGFAEEKSDGRGTKGQKSVSRELLPPSELENPPVADGTFQDQGPSSVEIYKLDPHQEKSPLSPTPITRIMSKSKSKTYKKTNHLYSKGKTTEYKVNSPKMFHKQSNSFDDFGTEILSNHDPFSIGGVPELQVGCEGLEASDQNKEKRSIASLVRDKNSKEAEPWVAVTPISLDLDYELSGEEGYEEMDELFKLKKLETTTKGLKQNRGDMEAILHSNFFDDKRRTDKLPVRGDLGKSSVNNESTVLPVTFDHGNQEAQEKATSGALHFDKGKQGLRSEAKSADSSATGTNQRRKMLWFDDSDVAVQPENERRRKRGIWGFAEDEGVVSSDELQTANSRRRQDYERRREEEEEERRRQEEAKRRQKEAQRRSYYQNRTNSDIEAIKDEYEKFLEQKQRQEEERQRRLQQMTQRSAPNRWQQEEEQRRRLEEDIARRNQWLNEERRRQELEASRRTVKPQTSFLQEAEEKQRRLRQEEERRRRQLEARRREWMLKIRQQEEAERKRQQQSRNEPSNLLNPTRAAPSASRPYDAETEKRVREQQERERLREVNEYIQSNQPINVNSPADRQREEANRRRQEEERKLQEYVRRNQPVRLPKENDRNWQEYIRRLDEARQYNRSSYPGPGNGRRNHGPSAPTNIDPRNYVDENRRREAARRIEEERISEQQRQQQEQLRREVLRREEEARKLQSRRYEEERKRLEATRLEEERRAKELLEEEARRSQAGRTRPLENIRPSYEDRRRFEEHRRRHDTSLIPGNLYLNESRRAMELQKQRLEQERRRLEAERRWQGNSGRAKEARLNEHNSRAMEEQRRRQEEARLNALPVSARIIVRPAVSSVPKVISRADFDTDIGFMGVNPNGPGIEVPNFPAPSTRRPPAQSPTPCVWAVIQCCPSRSTRLVTCFETMGCPGVNWDPNPCRGSITQAAREQLANFYAENEDERDR</sequence>
<proteinExistence type="predicted"/>
<evidence type="ECO:0000256" key="1">
    <source>
        <dbReference type="SAM" id="Coils"/>
    </source>
</evidence>
<feature type="compositionally biased region" description="Polar residues" evidence="2">
    <location>
        <begin position="635"/>
        <end position="644"/>
    </location>
</feature>
<feature type="chain" id="PRO_5005574828" description="Reticulocyte-binding protein 2 like protein a" evidence="3">
    <location>
        <begin position="24"/>
        <end position="1069"/>
    </location>
</feature>
<dbReference type="STRING" id="597456.A0A0L7QWT9"/>
<feature type="compositionally biased region" description="Basic and acidic residues" evidence="2">
    <location>
        <begin position="656"/>
        <end position="677"/>
    </location>
</feature>
<dbReference type="OrthoDB" id="6350087at2759"/>
<feature type="region of interest" description="Disordered" evidence="2">
    <location>
        <begin position="382"/>
        <end position="420"/>
    </location>
</feature>
<feature type="compositionally biased region" description="Basic and acidic residues" evidence="2">
    <location>
        <begin position="466"/>
        <end position="496"/>
    </location>
</feature>
<feature type="signal peptide" evidence="3">
    <location>
        <begin position="1"/>
        <end position="23"/>
    </location>
</feature>
<feature type="region of interest" description="Disordered" evidence="2">
    <location>
        <begin position="625"/>
        <end position="711"/>
    </location>
</feature>
<evidence type="ECO:0000256" key="2">
    <source>
        <dbReference type="SAM" id="MobiDB-lite"/>
    </source>
</evidence>
<dbReference type="EMBL" id="KQ414710">
    <property type="protein sequence ID" value="KOC63004.1"/>
    <property type="molecule type" value="Genomic_DNA"/>
</dbReference>
<gene>
    <name evidence="4" type="ORF">WH47_02453</name>
</gene>
<feature type="compositionally biased region" description="Basic and acidic residues" evidence="2">
    <location>
        <begin position="394"/>
        <end position="408"/>
    </location>
</feature>
<feature type="region of interest" description="Disordered" evidence="2">
    <location>
        <begin position="572"/>
        <end position="595"/>
    </location>
</feature>
<accession>A0A0L7QWT9</accession>
<feature type="region of interest" description="Disordered" evidence="2">
    <location>
        <begin position="453"/>
        <end position="505"/>
    </location>
</feature>
<feature type="compositionally biased region" description="Basic and acidic residues" evidence="2">
    <location>
        <begin position="522"/>
        <end position="531"/>
    </location>
</feature>
<evidence type="ECO:0000313" key="5">
    <source>
        <dbReference type="Proteomes" id="UP000053825"/>
    </source>
</evidence>
<dbReference type="Proteomes" id="UP000053825">
    <property type="component" value="Unassembled WGS sequence"/>
</dbReference>
<feature type="compositionally biased region" description="Basic and acidic residues" evidence="2">
    <location>
        <begin position="693"/>
        <end position="711"/>
    </location>
</feature>
<feature type="coiled-coil region" evidence="1">
    <location>
        <begin position="884"/>
        <end position="918"/>
    </location>
</feature>
<feature type="region of interest" description="Disordered" evidence="2">
    <location>
        <begin position="741"/>
        <end position="774"/>
    </location>
</feature>
<feature type="coiled-coil region" evidence="1">
    <location>
        <begin position="783"/>
        <end position="851"/>
    </location>
</feature>
<protein>
    <recommendedName>
        <fullName evidence="6">Reticulocyte-binding protein 2 like protein a</fullName>
    </recommendedName>
</protein>
<feature type="compositionally biased region" description="Polar residues" evidence="2">
    <location>
        <begin position="679"/>
        <end position="692"/>
    </location>
</feature>
<keyword evidence="1" id="KW-0175">Coiled coil</keyword>
<keyword evidence="5" id="KW-1185">Reference proteome</keyword>
<organism evidence="4 5">
    <name type="scientific">Habropoda laboriosa</name>
    <dbReference type="NCBI Taxonomy" id="597456"/>
    <lineage>
        <taxon>Eukaryota</taxon>
        <taxon>Metazoa</taxon>
        <taxon>Ecdysozoa</taxon>
        <taxon>Arthropoda</taxon>
        <taxon>Hexapoda</taxon>
        <taxon>Insecta</taxon>
        <taxon>Pterygota</taxon>
        <taxon>Neoptera</taxon>
        <taxon>Endopterygota</taxon>
        <taxon>Hymenoptera</taxon>
        <taxon>Apocrita</taxon>
        <taxon>Aculeata</taxon>
        <taxon>Apoidea</taxon>
        <taxon>Anthophila</taxon>
        <taxon>Apidae</taxon>
        <taxon>Habropoda</taxon>
    </lineage>
</organism>
<evidence type="ECO:0008006" key="6">
    <source>
        <dbReference type="Google" id="ProtNLM"/>
    </source>
</evidence>
<evidence type="ECO:0000256" key="3">
    <source>
        <dbReference type="SAM" id="SignalP"/>
    </source>
</evidence>